<evidence type="ECO:0000256" key="4">
    <source>
        <dbReference type="ARBA" id="ARBA00023251"/>
    </source>
</evidence>
<feature type="chain" id="PRO_5046016314" description="Beta-lactamase" evidence="7">
    <location>
        <begin position="24"/>
        <end position="313"/>
    </location>
</feature>
<feature type="domain" description="Beta-lactamase class A catalytic" evidence="8">
    <location>
        <begin position="62"/>
        <end position="276"/>
    </location>
</feature>
<proteinExistence type="inferred from homology"/>
<evidence type="ECO:0000256" key="2">
    <source>
        <dbReference type="ARBA" id="ARBA00012865"/>
    </source>
</evidence>
<dbReference type="PANTHER" id="PTHR35333">
    <property type="entry name" value="BETA-LACTAMASE"/>
    <property type="match status" value="1"/>
</dbReference>
<evidence type="ECO:0000256" key="1">
    <source>
        <dbReference type="ARBA" id="ARBA00009009"/>
    </source>
</evidence>
<evidence type="ECO:0000256" key="6">
    <source>
        <dbReference type="SAM" id="MobiDB-lite"/>
    </source>
</evidence>
<evidence type="ECO:0000259" key="8">
    <source>
        <dbReference type="Pfam" id="PF13354"/>
    </source>
</evidence>
<comment type="catalytic activity">
    <reaction evidence="5">
        <text>a beta-lactam + H2O = a substituted beta-amino acid</text>
        <dbReference type="Rhea" id="RHEA:20401"/>
        <dbReference type="ChEBI" id="CHEBI:15377"/>
        <dbReference type="ChEBI" id="CHEBI:35627"/>
        <dbReference type="ChEBI" id="CHEBI:140347"/>
        <dbReference type="EC" id="3.5.2.6"/>
    </reaction>
</comment>
<dbReference type="GO" id="GO:0008800">
    <property type="term" value="F:beta-lactamase activity"/>
    <property type="evidence" value="ECO:0007669"/>
    <property type="project" value="UniProtKB-EC"/>
</dbReference>
<name>A0ABY9J395_9ACTN</name>
<dbReference type="Pfam" id="PF13354">
    <property type="entry name" value="Beta-lactamase2"/>
    <property type="match status" value="1"/>
</dbReference>
<dbReference type="EMBL" id="CP120983">
    <property type="protein sequence ID" value="WLQ62211.1"/>
    <property type="molecule type" value="Genomic_DNA"/>
</dbReference>
<keyword evidence="10" id="KW-1185">Reference proteome</keyword>
<evidence type="ECO:0000313" key="10">
    <source>
        <dbReference type="Proteomes" id="UP001224433"/>
    </source>
</evidence>
<dbReference type="InterPro" id="IPR023650">
    <property type="entry name" value="Beta-lactam_class-A_AS"/>
</dbReference>
<dbReference type="InterPro" id="IPR000871">
    <property type="entry name" value="Beta-lactam_class-A"/>
</dbReference>
<dbReference type="PANTHER" id="PTHR35333:SF3">
    <property type="entry name" value="BETA-LACTAMASE-TYPE TRANSPEPTIDASE FOLD CONTAINING PROTEIN"/>
    <property type="match status" value="1"/>
</dbReference>
<dbReference type="PROSITE" id="PS00146">
    <property type="entry name" value="BETA_LACTAMASE_A"/>
    <property type="match status" value="1"/>
</dbReference>
<evidence type="ECO:0000313" key="9">
    <source>
        <dbReference type="EMBL" id="WLQ62211.1"/>
    </source>
</evidence>
<dbReference type="Gene3D" id="3.40.710.10">
    <property type="entry name" value="DD-peptidase/beta-lactamase superfamily"/>
    <property type="match status" value="1"/>
</dbReference>
<evidence type="ECO:0000256" key="7">
    <source>
        <dbReference type="SAM" id="SignalP"/>
    </source>
</evidence>
<evidence type="ECO:0000256" key="3">
    <source>
        <dbReference type="ARBA" id="ARBA00022801"/>
    </source>
</evidence>
<dbReference type="Proteomes" id="UP001224433">
    <property type="component" value="Chromosome"/>
</dbReference>
<dbReference type="InterPro" id="IPR045155">
    <property type="entry name" value="Beta-lactam_cat"/>
</dbReference>
<dbReference type="NCBIfam" id="NF033103">
    <property type="entry name" value="bla_class_A"/>
    <property type="match status" value="1"/>
</dbReference>
<dbReference type="InterPro" id="IPR012338">
    <property type="entry name" value="Beta-lactam/transpept-like"/>
</dbReference>
<evidence type="ECO:0000256" key="5">
    <source>
        <dbReference type="RuleBase" id="RU361140"/>
    </source>
</evidence>
<feature type="region of interest" description="Disordered" evidence="6">
    <location>
        <begin position="29"/>
        <end position="48"/>
    </location>
</feature>
<keyword evidence="3 5" id="KW-0378">Hydrolase</keyword>
<reference evidence="9 10" key="1">
    <citation type="submission" date="2023-03" db="EMBL/GenBank/DDBJ databases">
        <title>Isolation and description of six Streptomyces strains from soil environments, able to metabolize different microbial glucans.</title>
        <authorList>
            <person name="Widen T."/>
            <person name="Larsbrink J."/>
        </authorList>
    </citation>
    <scope>NUCLEOTIDE SEQUENCE [LARGE SCALE GENOMIC DNA]</scope>
    <source>
        <strain evidence="9 10">Alt3</strain>
    </source>
</reference>
<dbReference type="PRINTS" id="PR00118">
    <property type="entry name" value="BLACTAMASEA"/>
</dbReference>
<accession>A0ABY9J395</accession>
<dbReference type="EC" id="3.5.2.6" evidence="2 5"/>
<organism evidence="9 10">
    <name type="scientific">Streptomyces glycanivorans</name>
    <dbReference type="NCBI Taxonomy" id="3033808"/>
    <lineage>
        <taxon>Bacteria</taxon>
        <taxon>Bacillati</taxon>
        <taxon>Actinomycetota</taxon>
        <taxon>Actinomycetes</taxon>
        <taxon>Kitasatosporales</taxon>
        <taxon>Streptomycetaceae</taxon>
        <taxon>Streptomyces</taxon>
    </lineage>
</organism>
<dbReference type="RefSeq" id="WP_306102645.1">
    <property type="nucleotide sequence ID" value="NZ_CP120983.1"/>
</dbReference>
<keyword evidence="7" id="KW-0732">Signal</keyword>
<feature type="signal peptide" evidence="7">
    <location>
        <begin position="1"/>
        <end position="23"/>
    </location>
</feature>
<protein>
    <recommendedName>
        <fullName evidence="2 5">Beta-lactamase</fullName>
        <ecNumber evidence="2 5">3.5.2.6</ecNumber>
    </recommendedName>
</protein>
<gene>
    <name evidence="9" type="primary">bla</name>
    <name evidence="9" type="ORF">P8A20_00800</name>
</gene>
<keyword evidence="4 5" id="KW-0046">Antibiotic resistance</keyword>
<dbReference type="SUPFAM" id="SSF56601">
    <property type="entry name" value="beta-lactamase/transpeptidase-like"/>
    <property type="match status" value="1"/>
</dbReference>
<sequence>MPTLPRRAALSALVGLVALPIAACDTAHPAAAPPAPSPTGGPGQRPGRAFQELERRFGARLGVYAIDTGSGASVTHRPDERFAYASTCKALLAGAVLDGHTLQQLERRVRYGPGDLVANSPVTERHVDAGMTLRALCDAAVRHSDNAAANLLFDEIGGPRGLQDALIALGDRTTRCDRYETDLSEAAPGDPRDTSTPRALATDLRAYALGDVLGTEKRAVLTDWLRRNTTGGALIRAGAPADWPVGDKTGTGGYGTRNDIAVLWPPESAPVTIAVLSRRSTRGAKPQDALVAEAARVALTALAGQKPPGAQGR</sequence>
<comment type="similarity">
    <text evidence="1 5">Belongs to the class-A beta-lactamase family.</text>
</comment>